<sequence>MEDVIICRCEGVRYSEILASILEGASAVPGVKKRNRAGMGYCQGRVCQRVINELIERETGQPAPLQRAQAPVRPVLLGDM</sequence>
<accession>A0ABX7FIW3</accession>
<reference evidence="2 3" key="1">
    <citation type="submission" date="2021-01" db="EMBL/GenBank/DDBJ databases">
        <title>Identification of strong promoters based on the transcriptome of Brevibacillus choshinensis.</title>
        <authorList>
            <person name="Yao D."/>
            <person name="Zhang K."/>
            <person name="Wu J."/>
        </authorList>
    </citation>
    <scope>NUCLEOTIDE SEQUENCE [LARGE SCALE GENOMIC DNA]</scope>
    <source>
        <strain evidence="2 3">HPD31-SP3</strain>
    </source>
</reference>
<name>A0ABX7FIW3_BRECH</name>
<dbReference type="EMBL" id="CP069127">
    <property type="protein sequence ID" value="QRG66169.1"/>
    <property type="molecule type" value="Genomic_DNA"/>
</dbReference>
<evidence type="ECO:0000313" key="3">
    <source>
        <dbReference type="Proteomes" id="UP000596248"/>
    </source>
</evidence>
<dbReference type="InterPro" id="IPR007419">
    <property type="entry name" value="BFD-like_2Fe2S-bd_dom"/>
</dbReference>
<feature type="domain" description="BFD-like [2Fe-2S]-binding" evidence="1">
    <location>
        <begin position="5"/>
        <end position="56"/>
    </location>
</feature>
<dbReference type="InterPro" id="IPR041854">
    <property type="entry name" value="BFD-like_2Fe2S-bd_dom_sf"/>
</dbReference>
<dbReference type="Pfam" id="PF04324">
    <property type="entry name" value="Fer2_BFD"/>
    <property type="match status" value="1"/>
</dbReference>
<gene>
    <name evidence="2" type="ORF">JNE38_21810</name>
</gene>
<dbReference type="Gene3D" id="1.10.10.1100">
    <property type="entry name" value="BFD-like [2Fe-2S]-binding domain"/>
    <property type="match status" value="1"/>
</dbReference>
<proteinExistence type="predicted"/>
<dbReference type="Proteomes" id="UP000596248">
    <property type="component" value="Chromosome"/>
</dbReference>
<organism evidence="2 3">
    <name type="scientific">Brevibacillus choshinensis</name>
    <dbReference type="NCBI Taxonomy" id="54911"/>
    <lineage>
        <taxon>Bacteria</taxon>
        <taxon>Bacillati</taxon>
        <taxon>Bacillota</taxon>
        <taxon>Bacilli</taxon>
        <taxon>Bacillales</taxon>
        <taxon>Paenibacillaceae</taxon>
        <taxon>Brevibacillus</taxon>
    </lineage>
</organism>
<dbReference type="RefSeq" id="WP_203353235.1">
    <property type="nucleotide sequence ID" value="NZ_CP069127.1"/>
</dbReference>
<evidence type="ECO:0000259" key="1">
    <source>
        <dbReference type="Pfam" id="PF04324"/>
    </source>
</evidence>
<protein>
    <submittedName>
        <fullName evidence="2">(2Fe-2S)-binding protein</fullName>
    </submittedName>
</protein>
<evidence type="ECO:0000313" key="2">
    <source>
        <dbReference type="EMBL" id="QRG66169.1"/>
    </source>
</evidence>
<keyword evidence="3" id="KW-1185">Reference proteome</keyword>